<dbReference type="GO" id="GO:0008237">
    <property type="term" value="F:metallopeptidase activity"/>
    <property type="evidence" value="ECO:0007669"/>
    <property type="project" value="UniProtKB-KW"/>
</dbReference>
<dbReference type="GO" id="GO:0006508">
    <property type="term" value="P:proteolysis"/>
    <property type="evidence" value="ECO:0007669"/>
    <property type="project" value="UniProtKB-KW"/>
</dbReference>
<accession>A0A023G509</accession>
<keyword evidence="1" id="KW-0378">Hydrolase</keyword>
<keyword evidence="1" id="KW-0482">Metalloprotease</keyword>
<dbReference type="InterPro" id="IPR024079">
    <property type="entry name" value="MetalloPept_cat_dom_sf"/>
</dbReference>
<protein>
    <submittedName>
        <fullName evidence="1">Putative tick metalloprotease 73</fullName>
    </submittedName>
</protein>
<evidence type="ECO:0000313" key="1">
    <source>
        <dbReference type="EMBL" id="JAC29331.1"/>
    </source>
</evidence>
<dbReference type="EMBL" id="GBBM01006087">
    <property type="protein sequence ID" value="JAC29331.1"/>
    <property type="molecule type" value="mRNA"/>
</dbReference>
<proteinExistence type="evidence at transcript level"/>
<reference evidence="1" key="1">
    <citation type="submission" date="2014-03" db="EMBL/GenBank/DDBJ databases">
        <title>The sialotranscriptome of Amblyomma triste, Amblyomma parvum and Amblyomma cajennense ticks, uncovered by 454-based RNA-seq.</title>
        <authorList>
            <person name="Garcia G.R."/>
            <person name="Gardinassi L.G."/>
            <person name="Ribeiro J.M."/>
            <person name="Anatriello E."/>
            <person name="Ferreira B.R."/>
            <person name="Moreira H.N."/>
            <person name="Mafra C."/>
            <person name="Olegario M.M."/>
            <person name="Szabo P.J."/>
            <person name="Miranda-Santos I.K."/>
            <person name="Maruyama S.R."/>
        </authorList>
    </citation>
    <scope>NUCLEOTIDE SEQUENCE</scope>
    <source>
        <strain evidence="1">Mato Grasso do Sul</strain>
        <tissue evidence="1">Salivary glands</tissue>
    </source>
</reference>
<sequence length="331" mass="37208">TVCGTVLTSLFMTRINHYIVIMAFLTFSDLLAQQEGPIVGTIEASVVVSHELASSFEEVQGHPHKHLVEHLRVLIAAINQIFNKTDLAILDLKLVVNQLVILEELTEIYQHRCRDNRIVASTPRELITFIDKNHDTFDDEDVVLYLSRSEIAKFSFGSGYPTLRGSSYVGAACTNYRGAIIVDDLNIETTATTAAHELLHLSENGTCLLNMEPRKYPPLSEANFRNVLIDPSRHCRLLYKEHPSVQYIQNYSEVYNIQSCYLVCAIITAGGEKEHNVLPAPDYTPCGVPEDEKTKVCINQMCTNHPLTPKTIRERLQKGISSPYKVMMLTS</sequence>
<keyword evidence="1" id="KW-0645">Protease</keyword>
<name>A0A023G509_AMBTT</name>
<feature type="non-terminal residue" evidence="1">
    <location>
        <position position="1"/>
    </location>
</feature>
<dbReference type="Gene3D" id="3.40.390.10">
    <property type="entry name" value="Collagenase (Catalytic Domain)"/>
    <property type="match status" value="1"/>
</dbReference>
<organism evidence="1">
    <name type="scientific">Amblyomma triste</name>
    <name type="common">Neotropical tick</name>
    <dbReference type="NCBI Taxonomy" id="251400"/>
    <lineage>
        <taxon>Eukaryota</taxon>
        <taxon>Metazoa</taxon>
        <taxon>Ecdysozoa</taxon>
        <taxon>Arthropoda</taxon>
        <taxon>Chelicerata</taxon>
        <taxon>Arachnida</taxon>
        <taxon>Acari</taxon>
        <taxon>Parasitiformes</taxon>
        <taxon>Ixodida</taxon>
        <taxon>Ixodoidea</taxon>
        <taxon>Ixodidae</taxon>
        <taxon>Amblyomminae</taxon>
        <taxon>Amblyomma</taxon>
    </lineage>
</organism>
<dbReference type="SUPFAM" id="SSF55486">
    <property type="entry name" value="Metalloproteases ('zincins'), catalytic domain"/>
    <property type="match status" value="1"/>
</dbReference>
<dbReference type="AlphaFoldDB" id="A0A023G509"/>